<evidence type="ECO:0000313" key="7">
    <source>
        <dbReference type="EMBL" id="PQJ95173.1"/>
    </source>
</evidence>
<evidence type="ECO:0000256" key="5">
    <source>
        <dbReference type="ARBA" id="ARBA00023136"/>
    </source>
</evidence>
<dbReference type="InterPro" id="IPR050829">
    <property type="entry name" value="CorA_MIT"/>
</dbReference>
<dbReference type="OrthoDB" id="9803416at2"/>
<keyword evidence="5 6" id="KW-0472">Membrane</keyword>
<dbReference type="Gene3D" id="1.20.58.340">
    <property type="entry name" value="Magnesium transport protein CorA, transmembrane region"/>
    <property type="match status" value="1"/>
</dbReference>
<keyword evidence="3 6" id="KW-0812">Transmembrane</keyword>
<dbReference type="InterPro" id="IPR045861">
    <property type="entry name" value="CorA_cytoplasmic_dom"/>
</dbReference>
<dbReference type="CDD" id="cd12835">
    <property type="entry name" value="EcCorA-like_1"/>
    <property type="match status" value="1"/>
</dbReference>
<dbReference type="GO" id="GO:0016020">
    <property type="term" value="C:membrane"/>
    <property type="evidence" value="ECO:0007669"/>
    <property type="project" value="UniProtKB-SubCell"/>
</dbReference>
<organism evidence="7 8">
    <name type="scientific">Chromatium okenii</name>
    <dbReference type="NCBI Taxonomy" id="61644"/>
    <lineage>
        <taxon>Bacteria</taxon>
        <taxon>Pseudomonadati</taxon>
        <taxon>Pseudomonadota</taxon>
        <taxon>Gammaproteobacteria</taxon>
        <taxon>Chromatiales</taxon>
        <taxon>Chromatiaceae</taxon>
        <taxon>Chromatium</taxon>
    </lineage>
</organism>
<proteinExistence type="inferred from homology"/>
<dbReference type="GO" id="GO:0015087">
    <property type="term" value="F:cobalt ion transmembrane transporter activity"/>
    <property type="evidence" value="ECO:0007669"/>
    <property type="project" value="TreeGrafter"/>
</dbReference>
<dbReference type="InterPro" id="IPR045863">
    <property type="entry name" value="CorA_TM1_TM2"/>
</dbReference>
<comment type="caution">
    <text evidence="7">The sequence shown here is derived from an EMBL/GenBank/DDBJ whole genome shotgun (WGS) entry which is preliminary data.</text>
</comment>
<feature type="transmembrane region" description="Helical" evidence="6">
    <location>
        <begin position="363"/>
        <end position="380"/>
    </location>
</feature>
<dbReference type="Proteomes" id="UP000239936">
    <property type="component" value="Unassembled WGS sequence"/>
</dbReference>
<dbReference type="SUPFAM" id="SSF144083">
    <property type="entry name" value="Magnesium transport protein CorA, transmembrane region"/>
    <property type="match status" value="1"/>
</dbReference>
<reference evidence="7 8" key="1">
    <citation type="submission" date="2018-01" db="EMBL/GenBank/DDBJ databases">
        <title>The complete genome sequence of Chromatium okenii LaCa, a purple sulfur bacterium with a turbulent life.</title>
        <authorList>
            <person name="Luedin S.M."/>
            <person name="Liechti N."/>
            <person name="Storelli N."/>
            <person name="Danza F."/>
            <person name="Wittwer M."/>
            <person name="Pothier J.F."/>
            <person name="Tonolla M.A."/>
        </authorList>
    </citation>
    <scope>NUCLEOTIDE SEQUENCE [LARGE SCALE GENOMIC DNA]</scope>
    <source>
        <strain evidence="7 8">LaCa</strain>
    </source>
</reference>
<accession>A0A2S7XNL9</accession>
<dbReference type="PANTHER" id="PTHR47685">
    <property type="entry name" value="MAGNESIUM TRANSPORT PROTEIN CORA"/>
    <property type="match status" value="1"/>
</dbReference>
<protein>
    <submittedName>
        <fullName evidence="7">Magnesium transporter CorA</fullName>
    </submittedName>
</protein>
<keyword evidence="4 6" id="KW-1133">Transmembrane helix</keyword>
<keyword evidence="8" id="KW-1185">Reference proteome</keyword>
<dbReference type="SUPFAM" id="SSF158791">
    <property type="entry name" value="MgtE N-terminal domain-like"/>
    <property type="match status" value="1"/>
</dbReference>
<dbReference type="GO" id="GO:0015099">
    <property type="term" value="F:nickel cation transmembrane transporter activity"/>
    <property type="evidence" value="ECO:0007669"/>
    <property type="project" value="TreeGrafter"/>
</dbReference>
<dbReference type="AlphaFoldDB" id="A0A2S7XNL9"/>
<comment type="subcellular location">
    <subcellularLocation>
        <location evidence="1">Membrane</location>
        <topology evidence="1">Multi-pass membrane protein</topology>
    </subcellularLocation>
</comment>
<evidence type="ECO:0000256" key="6">
    <source>
        <dbReference type="SAM" id="Phobius"/>
    </source>
</evidence>
<name>A0A2S7XNL9_9GAMM</name>
<dbReference type="RefSeq" id="WP_105074225.1">
    <property type="nucleotide sequence ID" value="NZ_PPGH01000037.1"/>
</dbReference>
<evidence type="ECO:0000256" key="3">
    <source>
        <dbReference type="ARBA" id="ARBA00022692"/>
    </source>
</evidence>
<dbReference type="GO" id="GO:0015095">
    <property type="term" value="F:magnesium ion transmembrane transporter activity"/>
    <property type="evidence" value="ECO:0007669"/>
    <property type="project" value="TreeGrafter"/>
</dbReference>
<dbReference type="EMBL" id="PPGH01000037">
    <property type="protein sequence ID" value="PQJ95173.1"/>
    <property type="molecule type" value="Genomic_DNA"/>
</dbReference>
<dbReference type="Pfam" id="PF01544">
    <property type="entry name" value="CorA"/>
    <property type="match status" value="1"/>
</dbReference>
<sequence length="441" mass="50194">MMQKILDLLNKQKLVESMLYNQATPRNDLIETLVHKQHLVELQRLLGRLSATEIGEILSAMSIDDAKGLWRQVDEDRQDDILWELSDALRESLVGLREPRDSKGQMNAFELINGRLQRVPITCRQDLTAIHPIWIDLLGASKGERRSIGQYYGLELPTADDATDLEVSARFYVEENDEVHLHSNFLLDREDDSRSVPVAFILHKDILFTVRDEELPVFRLQRLRAHNQPGYVSDCKDVLLDLYGADIEYSADALEDIYTALGEVGRQVLSEAMTDAEAAGILAEIAEQEDLNGRIRRNILDTQRMVSFLMRGRFISSDQISDAKELLRDIESLNSHTAFLFEKINFLMAATVGFININQNQRVSVLTTITVVFMPINVIAGMGGMSEFSMMTQGINWPMAYGAFSISMVMIGWITYLVLRFFEKRRNKGFLAGRVKDRQVS</sequence>
<gene>
    <name evidence="7" type="ORF">CXB77_12870</name>
</gene>
<feature type="transmembrane region" description="Helical" evidence="6">
    <location>
        <begin position="400"/>
        <end position="419"/>
    </location>
</feature>
<dbReference type="InterPro" id="IPR002523">
    <property type="entry name" value="MgTranspt_CorA/ZnTranspt_ZntB"/>
</dbReference>
<dbReference type="Gene3D" id="3.30.460.20">
    <property type="entry name" value="CorA soluble domain-like"/>
    <property type="match status" value="1"/>
</dbReference>
<dbReference type="PANTHER" id="PTHR47685:SF1">
    <property type="entry name" value="MAGNESIUM TRANSPORT PROTEIN CORA"/>
    <property type="match status" value="1"/>
</dbReference>
<dbReference type="SUPFAM" id="SSF143865">
    <property type="entry name" value="CorA soluble domain-like"/>
    <property type="match status" value="1"/>
</dbReference>
<evidence type="ECO:0000256" key="2">
    <source>
        <dbReference type="ARBA" id="ARBA00009765"/>
    </source>
</evidence>
<comment type="similarity">
    <text evidence="2">Belongs to the CorA metal ion transporter (MIT) (TC 1.A.35) family.</text>
</comment>
<evidence type="ECO:0000256" key="1">
    <source>
        <dbReference type="ARBA" id="ARBA00004141"/>
    </source>
</evidence>
<evidence type="ECO:0000256" key="4">
    <source>
        <dbReference type="ARBA" id="ARBA00022989"/>
    </source>
</evidence>
<evidence type="ECO:0000313" key="8">
    <source>
        <dbReference type="Proteomes" id="UP000239936"/>
    </source>
</evidence>